<protein>
    <submittedName>
        <fullName evidence="1">Uncharacterized protein</fullName>
    </submittedName>
</protein>
<sequence length="101" mass="11965">MVFLWAAFLIIVPIKLVHLVGSAMLTFEYKHWRNTRPKSGWRRRQLAEAMKLFALLASPRFPEQTYPGRYLPVWVTNLLFDRDRSSPPRGRSRTRRDEPPV</sequence>
<dbReference type="Proteomes" id="UP001638806">
    <property type="component" value="Unassembled WGS sequence"/>
</dbReference>
<comment type="caution">
    <text evidence="1">The sequence shown here is derived from an EMBL/GenBank/DDBJ whole genome shotgun (WGS) entry which is preliminary data.</text>
</comment>
<evidence type="ECO:0000313" key="1">
    <source>
        <dbReference type="EMBL" id="KAL3959723.1"/>
    </source>
</evidence>
<gene>
    <name evidence="1" type="ORF">ACCO45_004840</name>
</gene>
<accession>A0ACC4DWQ9</accession>
<evidence type="ECO:0000313" key="2">
    <source>
        <dbReference type="Proteomes" id="UP001638806"/>
    </source>
</evidence>
<dbReference type="EMBL" id="JBGNUJ010000004">
    <property type="protein sequence ID" value="KAL3959723.1"/>
    <property type="molecule type" value="Genomic_DNA"/>
</dbReference>
<name>A0ACC4DWQ9_PURLI</name>
<keyword evidence="2" id="KW-1185">Reference proteome</keyword>
<reference evidence="1" key="1">
    <citation type="submission" date="2024-12" db="EMBL/GenBank/DDBJ databases">
        <title>Comparative genomics and development of molecular markers within Purpureocillium lilacinum and among Purpureocillium species.</title>
        <authorList>
            <person name="Yeh Z.-Y."/>
            <person name="Ni N.-T."/>
            <person name="Lo P.-H."/>
            <person name="Mushyakhwo K."/>
            <person name="Lin C.-F."/>
            <person name="Nai Y.-S."/>
        </authorList>
    </citation>
    <scope>NUCLEOTIDE SEQUENCE</scope>
    <source>
        <strain evidence="1">NCHU-NPUST-175</strain>
    </source>
</reference>
<proteinExistence type="predicted"/>
<organism evidence="1 2">
    <name type="scientific">Purpureocillium lilacinum</name>
    <name type="common">Paecilomyces lilacinus</name>
    <dbReference type="NCBI Taxonomy" id="33203"/>
    <lineage>
        <taxon>Eukaryota</taxon>
        <taxon>Fungi</taxon>
        <taxon>Dikarya</taxon>
        <taxon>Ascomycota</taxon>
        <taxon>Pezizomycotina</taxon>
        <taxon>Sordariomycetes</taxon>
        <taxon>Hypocreomycetidae</taxon>
        <taxon>Hypocreales</taxon>
        <taxon>Ophiocordycipitaceae</taxon>
        <taxon>Purpureocillium</taxon>
    </lineage>
</organism>